<accession>A0A0V0JDE1</accession>
<dbReference type="EMBL" id="GEEE01000122">
    <property type="protein sequence ID" value="JAP63103.1"/>
    <property type="molecule type" value="Transcribed_RNA"/>
</dbReference>
<evidence type="ECO:0000256" key="1">
    <source>
        <dbReference type="ARBA" id="ARBA00022574"/>
    </source>
</evidence>
<evidence type="ECO:0000313" key="4">
    <source>
        <dbReference type="EMBL" id="JAP63103.1"/>
    </source>
</evidence>
<dbReference type="SUPFAM" id="SSF50998">
    <property type="entry name" value="Quinoprotein alcohol dehydrogenase-like"/>
    <property type="match status" value="1"/>
</dbReference>
<gene>
    <name evidence="4" type="ORF">TR136981</name>
</gene>
<keyword evidence="2" id="KW-0677">Repeat</keyword>
<feature type="repeat" description="WD" evidence="3">
    <location>
        <begin position="385"/>
        <end position="426"/>
    </location>
</feature>
<dbReference type="SMART" id="SM00320">
    <property type="entry name" value="WD40"/>
    <property type="match status" value="3"/>
</dbReference>
<evidence type="ECO:0000256" key="3">
    <source>
        <dbReference type="PROSITE-ProRule" id="PRU00221"/>
    </source>
</evidence>
<organism evidence="4">
    <name type="scientific">Schistocephalus solidus</name>
    <name type="common">Tapeworm</name>
    <dbReference type="NCBI Taxonomy" id="70667"/>
    <lineage>
        <taxon>Eukaryota</taxon>
        <taxon>Metazoa</taxon>
        <taxon>Spiralia</taxon>
        <taxon>Lophotrochozoa</taxon>
        <taxon>Platyhelminthes</taxon>
        <taxon>Cestoda</taxon>
        <taxon>Eucestoda</taxon>
        <taxon>Diphyllobothriidea</taxon>
        <taxon>Diphyllobothriidae</taxon>
        <taxon>Schistocephalus</taxon>
    </lineage>
</organism>
<dbReference type="InterPro" id="IPR050349">
    <property type="entry name" value="WD_LIS1/nudF_dynein_reg"/>
</dbReference>
<reference evidence="4" key="1">
    <citation type="submission" date="2016-01" db="EMBL/GenBank/DDBJ databases">
        <title>Reference transcriptome for the parasite Schistocephalus solidus: insights into the molecular evolution of parasitism.</title>
        <authorList>
            <person name="Hebert F.O."/>
            <person name="Grambauer S."/>
            <person name="Barber I."/>
            <person name="Landry C.R."/>
            <person name="Aubin-Horth N."/>
        </authorList>
    </citation>
    <scope>NUCLEOTIDE SEQUENCE</scope>
</reference>
<evidence type="ECO:0000256" key="2">
    <source>
        <dbReference type="ARBA" id="ARBA00022737"/>
    </source>
</evidence>
<keyword evidence="1 3" id="KW-0853">WD repeat</keyword>
<protein>
    <submittedName>
        <fullName evidence="4">Uncharacterized protein</fullName>
    </submittedName>
</protein>
<dbReference type="PROSITE" id="PS50294">
    <property type="entry name" value="WD_REPEATS_REGION"/>
    <property type="match status" value="2"/>
</dbReference>
<dbReference type="PROSITE" id="PS50082">
    <property type="entry name" value="WD_REPEATS_2"/>
    <property type="match status" value="2"/>
</dbReference>
<dbReference type="PANTHER" id="PTHR44129">
    <property type="entry name" value="WD REPEAT-CONTAINING PROTEIN POP1"/>
    <property type="match status" value="1"/>
</dbReference>
<proteinExistence type="predicted"/>
<dbReference type="AlphaFoldDB" id="A0A0V0JDE1"/>
<feature type="non-terminal residue" evidence="4">
    <location>
        <position position="1"/>
    </location>
</feature>
<dbReference type="InterPro" id="IPR011047">
    <property type="entry name" value="Quinoprotein_ADH-like_sf"/>
</dbReference>
<dbReference type="Pfam" id="PF00400">
    <property type="entry name" value="WD40"/>
    <property type="match status" value="2"/>
</dbReference>
<dbReference type="InterPro" id="IPR001680">
    <property type="entry name" value="WD40_rpt"/>
</dbReference>
<sequence length="536" mass="57298">FAGAGPLLVQAGGLGFLGAVNPLLAGLLLFLLPLLSALIWACWRCKPGCCPCCMGAGGLGGVGSGKMSSTLSRIKSAVTAAPEKEPMLTSKGAYAVGGSQFINGGGRGQPLTGDLDLTDQYQMIGRTDGTNILAGPNVYAADDMKVDCCVLSYNSKYVVTGSSSGPPQVWDMETGEPCKIMDGEELGCNDLHLACNDELLVGQVVDDITAAGSTKMHRLQLWNFATGARLEMPSEIVCSASCVSNEGVHIIAARHTPSGPSILVWDLNGNQLAREVPYAPLNPRAVVSYINITPEDRLVVAGFTNPDDDQAYFMVFDLAAHTAGLVQPNFVVFDAKPEATEILNNEEAVTGTRKGELVVWNLLTGQPIRQIEIAATLEGGNRANLPPHTGIIHAVTLSADKRYLVTGAQDRLVRVWAMPEERLLHTLEGHADDVLSVTISVDSEMIVSGSWDGSIRVWRTRDGSQMCWFTSNIEVLQVKLSRDKRAIVGLGERNGHRKLIMMQIIRSRTCTSAVYPPGGGGFSPSSPHLLPETEMV</sequence>
<dbReference type="InterPro" id="IPR015943">
    <property type="entry name" value="WD40/YVTN_repeat-like_dom_sf"/>
</dbReference>
<dbReference type="Gene3D" id="2.130.10.10">
    <property type="entry name" value="YVTN repeat-like/Quinoprotein amine dehydrogenase"/>
    <property type="match status" value="2"/>
</dbReference>
<name>A0A0V0JDE1_SCHSO</name>
<feature type="repeat" description="WD" evidence="3">
    <location>
        <begin position="427"/>
        <end position="464"/>
    </location>
</feature>